<keyword evidence="3" id="KW-1185">Reference proteome</keyword>
<proteinExistence type="predicted"/>
<feature type="coiled-coil region" evidence="1">
    <location>
        <begin position="78"/>
        <end position="112"/>
    </location>
</feature>
<sequence>MDNTATFLTIKQAAQQVNKSEQTIRRLVKQHAKTSHIQVEQTPKGNTYLISQAFLAQQYPSPAETLPALIEPAQGPEVAQLQRQLAERDQTIQQLQHRLLEQNDVLNALTSQVNSQRIGRIEELLLSQNEQLGELQKRLPEPGEAPLLLPAPEPAKKGFWQRVFGQ</sequence>
<protein>
    <submittedName>
        <fullName evidence="2">Uncharacterized protein</fullName>
    </submittedName>
</protein>
<dbReference type="RefSeq" id="WP_177204923.1">
    <property type="nucleotide sequence ID" value="NZ_FOXS01000015.1"/>
</dbReference>
<dbReference type="Proteomes" id="UP000199029">
    <property type="component" value="Unassembled WGS sequence"/>
</dbReference>
<evidence type="ECO:0000313" key="3">
    <source>
        <dbReference type="Proteomes" id="UP000199029"/>
    </source>
</evidence>
<evidence type="ECO:0000313" key="2">
    <source>
        <dbReference type="EMBL" id="SFQ84163.1"/>
    </source>
</evidence>
<evidence type="ECO:0000256" key="1">
    <source>
        <dbReference type="SAM" id="Coils"/>
    </source>
</evidence>
<name>A0A1I6BTB9_HYMAR</name>
<dbReference type="EMBL" id="FOXS01000015">
    <property type="protein sequence ID" value="SFQ84163.1"/>
    <property type="molecule type" value="Genomic_DNA"/>
</dbReference>
<keyword evidence="1" id="KW-0175">Coiled coil</keyword>
<gene>
    <name evidence="2" type="ORF">SAMN04515668_5079</name>
</gene>
<dbReference type="AlphaFoldDB" id="A0A1I6BTB9"/>
<reference evidence="3" key="1">
    <citation type="submission" date="2016-10" db="EMBL/GenBank/DDBJ databases">
        <authorList>
            <person name="Varghese N."/>
            <person name="Submissions S."/>
        </authorList>
    </citation>
    <scope>NUCLEOTIDE SEQUENCE [LARGE SCALE GENOMIC DNA]</scope>
    <source>
        <strain evidence="3">OR362-8,ATCC BAA-1266,JCM 13504</strain>
    </source>
</reference>
<organism evidence="2 3">
    <name type="scientific">Hymenobacter arizonensis</name>
    <name type="common">Siccationidurans arizonensis</name>
    <dbReference type="NCBI Taxonomy" id="1227077"/>
    <lineage>
        <taxon>Bacteria</taxon>
        <taxon>Pseudomonadati</taxon>
        <taxon>Bacteroidota</taxon>
        <taxon>Cytophagia</taxon>
        <taxon>Cytophagales</taxon>
        <taxon>Hymenobacteraceae</taxon>
        <taxon>Hymenobacter</taxon>
    </lineage>
</organism>
<accession>A0A1I6BTB9</accession>